<keyword evidence="2" id="KW-1185">Reference proteome</keyword>
<comment type="caution">
    <text evidence="1">The sequence shown here is derived from an EMBL/GenBank/DDBJ whole genome shotgun (WGS) entry which is preliminary data.</text>
</comment>
<name>A0A0C2I5Z6_THEKT</name>
<proteinExistence type="predicted"/>
<sequence>MMKTKNCDQARCKKGVNFSCQKITLEATPNHDLAYIEVNNARDIRKQLTCIFMGRKDMSTQGEPKIKIRRGARTNTSHLPFVCGAPEKIAQKGLAIPTIVEIGTFLA</sequence>
<organism evidence="1 2">
    <name type="scientific">Thelohanellus kitauei</name>
    <name type="common">Myxosporean</name>
    <dbReference type="NCBI Taxonomy" id="669202"/>
    <lineage>
        <taxon>Eukaryota</taxon>
        <taxon>Metazoa</taxon>
        <taxon>Cnidaria</taxon>
        <taxon>Myxozoa</taxon>
        <taxon>Myxosporea</taxon>
        <taxon>Bivalvulida</taxon>
        <taxon>Platysporina</taxon>
        <taxon>Myxobolidae</taxon>
        <taxon>Thelohanellus</taxon>
    </lineage>
</organism>
<evidence type="ECO:0000313" key="1">
    <source>
        <dbReference type="EMBL" id="KII60588.1"/>
    </source>
</evidence>
<dbReference type="EMBL" id="JWZT01005560">
    <property type="protein sequence ID" value="KII60588.1"/>
    <property type="molecule type" value="Genomic_DNA"/>
</dbReference>
<protein>
    <submittedName>
        <fullName evidence="1">Uncharacterized protein</fullName>
    </submittedName>
</protein>
<dbReference type="Proteomes" id="UP000031668">
    <property type="component" value="Unassembled WGS sequence"/>
</dbReference>
<accession>A0A0C2I5Z6</accession>
<evidence type="ECO:0000313" key="2">
    <source>
        <dbReference type="Proteomes" id="UP000031668"/>
    </source>
</evidence>
<reference evidence="1 2" key="1">
    <citation type="journal article" date="2014" name="Genome Biol. Evol.">
        <title>The genome of the myxosporean Thelohanellus kitauei shows adaptations to nutrient acquisition within its fish host.</title>
        <authorList>
            <person name="Yang Y."/>
            <person name="Xiong J."/>
            <person name="Zhou Z."/>
            <person name="Huo F."/>
            <person name="Miao W."/>
            <person name="Ran C."/>
            <person name="Liu Y."/>
            <person name="Zhang J."/>
            <person name="Feng J."/>
            <person name="Wang M."/>
            <person name="Wang M."/>
            <person name="Wang L."/>
            <person name="Yao B."/>
        </authorList>
    </citation>
    <scope>NUCLEOTIDE SEQUENCE [LARGE SCALE GENOMIC DNA]</scope>
    <source>
        <strain evidence="1">Wuqing</strain>
    </source>
</reference>
<gene>
    <name evidence="1" type="ORF">RF11_00630</name>
</gene>
<dbReference type="AlphaFoldDB" id="A0A0C2I5Z6"/>